<proteinExistence type="predicted"/>
<feature type="domain" description="WsaF N-terminal" evidence="1">
    <location>
        <begin position="314"/>
        <end position="461"/>
    </location>
</feature>
<evidence type="ECO:0000259" key="1">
    <source>
        <dbReference type="Pfam" id="PF21374"/>
    </source>
</evidence>
<evidence type="ECO:0000313" key="4">
    <source>
        <dbReference type="Proteomes" id="UP000253977"/>
    </source>
</evidence>
<protein>
    <submittedName>
        <fullName evidence="3">Glycosyl transferase family 1</fullName>
    </submittedName>
</protein>
<dbReference type="InterPro" id="IPR029044">
    <property type="entry name" value="Nucleotide-diphossugar_trans"/>
</dbReference>
<dbReference type="GO" id="GO:0016740">
    <property type="term" value="F:transferase activity"/>
    <property type="evidence" value="ECO:0007669"/>
    <property type="project" value="UniProtKB-KW"/>
</dbReference>
<dbReference type="SUPFAM" id="SSF53756">
    <property type="entry name" value="UDP-Glycosyltransferase/glycogen phosphorylase"/>
    <property type="match status" value="1"/>
</dbReference>
<dbReference type="Pfam" id="PF22772">
    <property type="entry name" value="WsaF_C"/>
    <property type="match status" value="1"/>
</dbReference>
<gene>
    <name evidence="3" type="ORF">DU478_20470</name>
</gene>
<dbReference type="Proteomes" id="UP000253977">
    <property type="component" value="Unassembled WGS sequence"/>
</dbReference>
<evidence type="ECO:0000313" key="3">
    <source>
        <dbReference type="EMBL" id="RDD64373.1"/>
    </source>
</evidence>
<dbReference type="Gene3D" id="3.40.50.2000">
    <property type="entry name" value="Glycogen Phosphorylase B"/>
    <property type="match status" value="1"/>
</dbReference>
<keyword evidence="3" id="KW-0808">Transferase</keyword>
<evidence type="ECO:0000259" key="2">
    <source>
        <dbReference type="Pfam" id="PF22772"/>
    </source>
</evidence>
<dbReference type="Pfam" id="PF21374">
    <property type="entry name" value="WsaF_N"/>
    <property type="match status" value="1"/>
</dbReference>
<reference evidence="3 4" key="1">
    <citation type="submission" date="2018-07" db="EMBL/GenBank/DDBJ databases">
        <title>Thalassococcus profundi sp. nov., a marine bacterium isolated from deep seawater of Okinawa Trough.</title>
        <authorList>
            <person name="Yu M."/>
        </authorList>
    </citation>
    <scope>NUCLEOTIDE SEQUENCE [LARGE SCALE GENOMIC DNA]</scope>
    <source>
        <strain evidence="3 4">WRAS1</strain>
    </source>
</reference>
<comment type="caution">
    <text evidence="3">The sequence shown here is derived from an EMBL/GenBank/DDBJ whole genome shotgun (WGS) entry which is preliminary data.</text>
</comment>
<keyword evidence="4" id="KW-1185">Reference proteome</keyword>
<feature type="domain" description="WsaF C-terminal" evidence="2">
    <location>
        <begin position="505"/>
        <end position="636"/>
    </location>
</feature>
<dbReference type="EMBL" id="QPMK01000023">
    <property type="protein sequence ID" value="RDD64373.1"/>
    <property type="molecule type" value="Genomic_DNA"/>
</dbReference>
<dbReference type="Gene3D" id="3.90.550.10">
    <property type="entry name" value="Spore Coat Polysaccharide Biosynthesis Protein SpsA, Chain A"/>
    <property type="match status" value="1"/>
</dbReference>
<dbReference type="Gene3D" id="3.40.50.11090">
    <property type="match status" value="1"/>
</dbReference>
<sequence length="681" mass="74132">MDGGDPLIALCDQDDIWHPDRLARGIAELDRSGAQLVHSDARLVGPDGTSVLQPSMFRFERRHRHPGLRGLLYRNTITGMTLLMRAEVMRLALPFPQQSGVHFYHDLWLGLIAAATGGVARIDAPLVDYRQHGTNAIGAVDRQKGWLRAGRRRRPDAMWLRREAASYALARYLAQSAHARISDALADGQLTPGRTTLTPLRPYLKRLRGTGSHLWDALRLGLTGHLGLARIAAGFAVVSVGRVSWALREALGPGLSAAIESFDTRLYSLSPGVPPARPRNAAEVATRPVPYATHTDIRKEPRWDPDFTADTPALTVLVPTLNPTEVFAGIVTALDIGLGLAARGHTVRFVATDLPVSSQPASRAFLLNRLPGDAPAGTAARISLACGVKSGTIPAHKGDVFLATAWWSAHVADRLIRRFRLEQSRFFYLIQDFEPNFYAWGPEYADALASYDLDFVPIFNTTLLRDHFQQQGFGFAGPDALTFRPAIDIARYAARPRTGRGPGPRRLAVYGRPEVARNMYATAIEALARFIETEKLAPGDIDLVSLGMSHPPVTLPRGLELRSLGKLPWEKYPAYLLGTDLGLSLMYSPHPSHPPLEMAAAGVRVVTNSFGPKDLGRLSPAILSAPATAPALAQALSRAWHLPAVDEADRKIDLAPLGPTLEATIDRLSRRLAPLTAGRAA</sequence>
<dbReference type="GO" id="GO:0030247">
    <property type="term" value="F:polysaccharide binding"/>
    <property type="evidence" value="ECO:0007669"/>
    <property type="project" value="InterPro"/>
</dbReference>
<dbReference type="InterPro" id="IPR055050">
    <property type="entry name" value="WsaF_C"/>
</dbReference>
<dbReference type="SUPFAM" id="SSF53448">
    <property type="entry name" value="Nucleotide-diphospho-sugar transferases"/>
    <property type="match status" value="1"/>
</dbReference>
<accession>A0A369TGD4</accession>
<dbReference type="AlphaFoldDB" id="A0A369TGD4"/>
<dbReference type="InterPro" id="IPR048510">
    <property type="entry name" value="WsaF_N"/>
</dbReference>
<organism evidence="3 4">
    <name type="scientific">Thalassococcus profundi</name>
    <dbReference type="NCBI Taxonomy" id="2282382"/>
    <lineage>
        <taxon>Bacteria</taxon>
        <taxon>Pseudomonadati</taxon>
        <taxon>Pseudomonadota</taxon>
        <taxon>Alphaproteobacteria</taxon>
        <taxon>Rhodobacterales</taxon>
        <taxon>Roseobacteraceae</taxon>
        <taxon>Thalassococcus</taxon>
    </lineage>
</organism>
<name>A0A369TGD4_9RHOB</name>